<dbReference type="AlphaFoldDB" id="A0A0E3QPC0"/>
<evidence type="ECO:0008006" key="5">
    <source>
        <dbReference type="Google" id="ProtNLM"/>
    </source>
</evidence>
<evidence type="ECO:0000313" key="3">
    <source>
        <dbReference type="EMBL" id="AKB52024.1"/>
    </source>
</evidence>
<dbReference type="HOGENOM" id="CLU_131313_0_0_2"/>
<feature type="coiled-coil region" evidence="1">
    <location>
        <begin position="34"/>
        <end position="61"/>
    </location>
</feature>
<accession>A0A0E3QPC0</accession>
<dbReference type="Proteomes" id="UP000033038">
    <property type="component" value="Chromosome"/>
</dbReference>
<sequence>MGFGTVIASMISVAILLLASYVCSSGGFYMADVLANSVMEMQENENEIMKTEIEITNISANEAGIFVSLNNMGSTKVGDYDYMDVIVKYSNASGSAKTIWVPYKEDSDTLENKWTVGNISPDLVNPGILDPGEEMELQILLEDSLENKSVNWLLVAAPNGAKASGYFKRLY</sequence>
<organism evidence="3 4">
    <name type="scientific">Methanosarcina barkeri str. Wiesmoor</name>
    <dbReference type="NCBI Taxonomy" id="1434109"/>
    <lineage>
        <taxon>Archaea</taxon>
        <taxon>Methanobacteriati</taxon>
        <taxon>Methanobacteriota</taxon>
        <taxon>Stenosarchaea group</taxon>
        <taxon>Methanomicrobia</taxon>
        <taxon>Methanosarcinales</taxon>
        <taxon>Methanosarcinaceae</taxon>
        <taxon>Methanosarcina</taxon>
    </lineage>
</organism>
<keyword evidence="1" id="KW-0175">Coiled coil</keyword>
<dbReference type="PATRIC" id="fig|1434109.4.peg.3615"/>
<gene>
    <name evidence="3" type="ORF">MSBRW_2771</name>
</gene>
<keyword evidence="2" id="KW-0812">Transmembrane</keyword>
<keyword evidence="2" id="KW-1133">Transmembrane helix</keyword>
<feature type="transmembrane region" description="Helical" evidence="2">
    <location>
        <begin position="6"/>
        <end position="31"/>
    </location>
</feature>
<reference evidence="3 4" key="1">
    <citation type="submission" date="2014-07" db="EMBL/GenBank/DDBJ databases">
        <title>Methanogenic archaea and the global carbon cycle.</title>
        <authorList>
            <person name="Henriksen J.R."/>
            <person name="Luke J."/>
            <person name="Reinhart S."/>
            <person name="Benedict M.N."/>
            <person name="Youngblut N.D."/>
            <person name="Metcalf M.E."/>
            <person name="Whitaker R.J."/>
            <person name="Metcalf W.W."/>
        </authorList>
    </citation>
    <scope>NUCLEOTIDE SEQUENCE [LARGE SCALE GENOMIC DNA]</scope>
    <source>
        <strain evidence="3 4">Wiesmoor</strain>
    </source>
</reference>
<protein>
    <recommendedName>
        <fullName evidence="5">Flagella-related protein FlaF</fullName>
    </recommendedName>
</protein>
<keyword evidence="2" id="KW-0472">Membrane</keyword>
<dbReference type="KEGG" id="mbw:MSBRW_2771"/>
<evidence type="ECO:0000256" key="1">
    <source>
        <dbReference type="SAM" id="Coils"/>
    </source>
</evidence>
<dbReference type="EMBL" id="CP009526">
    <property type="protein sequence ID" value="AKB52024.1"/>
    <property type="molecule type" value="Genomic_DNA"/>
</dbReference>
<evidence type="ECO:0000313" key="4">
    <source>
        <dbReference type="Proteomes" id="UP000033038"/>
    </source>
</evidence>
<proteinExistence type="predicted"/>
<name>A0A0E3QPC0_METBA</name>
<evidence type="ECO:0000256" key="2">
    <source>
        <dbReference type="SAM" id="Phobius"/>
    </source>
</evidence>